<accession>A0A4U5M415</accession>
<protein>
    <submittedName>
        <fullName evidence="2">Uncharacterized protein</fullName>
    </submittedName>
</protein>
<reference evidence="2 3" key="2">
    <citation type="journal article" date="2019" name="G3 (Bethesda)">
        <title>Hybrid Assembly of the Genome of the Entomopathogenic Nematode Steinernema carpocapsae Identifies the X-Chromosome.</title>
        <authorList>
            <person name="Serra L."/>
            <person name="Macchietto M."/>
            <person name="Macias-Munoz A."/>
            <person name="McGill C.J."/>
            <person name="Rodriguez I.M."/>
            <person name="Rodriguez B."/>
            <person name="Murad R."/>
            <person name="Mortazavi A."/>
        </authorList>
    </citation>
    <scope>NUCLEOTIDE SEQUENCE [LARGE SCALE GENOMIC DNA]</scope>
    <source>
        <strain evidence="2 3">ALL</strain>
    </source>
</reference>
<name>A0A4U5M415_STECR</name>
<feature type="signal peptide" evidence="1">
    <location>
        <begin position="1"/>
        <end position="25"/>
    </location>
</feature>
<comment type="caution">
    <text evidence="2">The sequence shown here is derived from an EMBL/GenBank/DDBJ whole genome shotgun (WGS) entry which is preliminary data.</text>
</comment>
<reference evidence="2 3" key="1">
    <citation type="journal article" date="2015" name="Genome Biol.">
        <title>Comparative genomics of Steinernema reveals deeply conserved gene regulatory networks.</title>
        <authorList>
            <person name="Dillman A.R."/>
            <person name="Macchietto M."/>
            <person name="Porter C.F."/>
            <person name="Rogers A."/>
            <person name="Williams B."/>
            <person name="Antoshechkin I."/>
            <person name="Lee M.M."/>
            <person name="Goodwin Z."/>
            <person name="Lu X."/>
            <person name="Lewis E.E."/>
            <person name="Goodrich-Blair H."/>
            <person name="Stock S.P."/>
            <person name="Adams B.J."/>
            <person name="Sternberg P.W."/>
            <person name="Mortazavi A."/>
        </authorList>
    </citation>
    <scope>NUCLEOTIDE SEQUENCE [LARGE SCALE GENOMIC DNA]</scope>
    <source>
        <strain evidence="2 3">ALL</strain>
    </source>
</reference>
<evidence type="ECO:0000313" key="3">
    <source>
        <dbReference type="Proteomes" id="UP000298663"/>
    </source>
</evidence>
<keyword evidence="1" id="KW-0732">Signal</keyword>
<dbReference type="AlphaFoldDB" id="A0A4U5M415"/>
<feature type="chain" id="PRO_5020459630" evidence="1">
    <location>
        <begin position="26"/>
        <end position="83"/>
    </location>
</feature>
<evidence type="ECO:0000313" key="2">
    <source>
        <dbReference type="EMBL" id="TKR63521.1"/>
    </source>
</evidence>
<organism evidence="2 3">
    <name type="scientific">Steinernema carpocapsae</name>
    <name type="common">Entomopathogenic nematode</name>
    <dbReference type="NCBI Taxonomy" id="34508"/>
    <lineage>
        <taxon>Eukaryota</taxon>
        <taxon>Metazoa</taxon>
        <taxon>Ecdysozoa</taxon>
        <taxon>Nematoda</taxon>
        <taxon>Chromadorea</taxon>
        <taxon>Rhabditida</taxon>
        <taxon>Tylenchina</taxon>
        <taxon>Panagrolaimomorpha</taxon>
        <taxon>Strongyloidoidea</taxon>
        <taxon>Steinernematidae</taxon>
        <taxon>Steinernema</taxon>
    </lineage>
</organism>
<proteinExistence type="predicted"/>
<evidence type="ECO:0000256" key="1">
    <source>
        <dbReference type="SAM" id="SignalP"/>
    </source>
</evidence>
<dbReference type="EMBL" id="AZBU02000010">
    <property type="protein sequence ID" value="TKR63521.1"/>
    <property type="molecule type" value="Genomic_DNA"/>
</dbReference>
<gene>
    <name evidence="2" type="ORF">L596_027339</name>
</gene>
<sequence>MIAPLRLTLCLVLAAFLISDSLVLGLRGALYRSGRSAMMPNGYQEFLRFGRSAPHISKEDSRGRFGLGEDFDLGNEAVLLKFL</sequence>
<keyword evidence="3" id="KW-1185">Reference proteome</keyword>
<dbReference type="Proteomes" id="UP000298663">
    <property type="component" value="Unassembled WGS sequence"/>
</dbReference>